<dbReference type="InterPro" id="IPR014043">
    <property type="entry name" value="Acyl_transferase_dom"/>
</dbReference>
<dbReference type="SMART" id="SM00827">
    <property type="entry name" value="PKS_AT"/>
    <property type="match status" value="1"/>
</dbReference>
<dbReference type="Gene3D" id="3.40.366.10">
    <property type="entry name" value="Malonyl-Coenzyme A Acyl Carrier Protein, domain 2"/>
    <property type="match status" value="2"/>
</dbReference>
<gene>
    <name evidence="9" type="ORF">BGW36DRAFT_293843</name>
</gene>
<dbReference type="SUPFAM" id="SSF52151">
    <property type="entry name" value="FabD/lysophospholipase-like"/>
    <property type="match status" value="1"/>
</dbReference>
<dbReference type="RefSeq" id="XP_046072833.1">
    <property type="nucleotide sequence ID" value="XM_046211034.1"/>
</dbReference>
<evidence type="ECO:0000259" key="7">
    <source>
        <dbReference type="PROSITE" id="PS52004"/>
    </source>
</evidence>
<feature type="active site" description="Proton donor; for dehydratase activity" evidence="4">
    <location>
        <position position="1516"/>
    </location>
</feature>
<dbReference type="InterPro" id="IPR016035">
    <property type="entry name" value="Acyl_Trfase/lysoPLipase"/>
</dbReference>
<dbReference type="Gene3D" id="3.40.47.10">
    <property type="match status" value="1"/>
</dbReference>
<dbReference type="SUPFAM" id="SSF53474">
    <property type="entry name" value="alpha/beta-Hydrolases"/>
    <property type="match status" value="1"/>
</dbReference>
<evidence type="ECO:0000256" key="5">
    <source>
        <dbReference type="SAM" id="MobiDB-lite"/>
    </source>
</evidence>
<dbReference type="SUPFAM" id="SSF55048">
    <property type="entry name" value="Probable ACP-binding domain of malonyl-CoA ACP transacylase"/>
    <property type="match status" value="1"/>
</dbReference>
<dbReference type="SMART" id="SM00825">
    <property type="entry name" value="PKS_KS"/>
    <property type="match status" value="1"/>
</dbReference>
<feature type="region of interest" description="N-terminal hotdog fold" evidence="4">
    <location>
        <begin position="1292"/>
        <end position="1433"/>
    </location>
</feature>
<dbReference type="PROSITE" id="PS00012">
    <property type="entry name" value="PHOSPHOPANTETHEINE"/>
    <property type="match status" value="1"/>
</dbReference>
<dbReference type="InterPro" id="IPR050091">
    <property type="entry name" value="PKS_NRPS_Biosynth_Enz"/>
</dbReference>
<proteinExistence type="predicted"/>
<dbReference type="InterPro" id="IPR014030">
    <property type="entry name" value="Ketoacyl_synth_N"/>
</dbReference>
<protein>
    <recommendedName>
        <fullName evidence="11">Polyketide synthase</fullName>
    </recommendedName>
</protein>
<dbReference type="Pfam" id="PF00975">
    <property type="entry name" value="Thioesterase"/>
    <property type="match status" value="1"/>
</dbReference>
<dbReference type="FunFam" id="1.10.1200.10:FF:000011">
    <property type="entry name" value="Sterigmatocystin biosynthesis polyketide synthase"/>
    <property type="match status" value="1"/>
</dbReference>
<dbReference type="InterPro" id="IPR014031">
    <property type="entry name" value="Ketoacyl_synth_C"/>
</dbReference>
<dbReference type="Pfam" id="PF00550">
    <property type="entry name" value="PP-binding"/>
    <property type="match status" value="1"/>
</dbReference>
<dbReference type="Pfam" id="PF02801">
    <property type="entry name" value="Ketoacyl-synt_C"/>
    <property type="match status" value="1"/>
</dbReference>
<dbReference type="GO" id="GO:0044550">
    <property type="term" value="P:secondary metabolite biosynthetic process"/>
    <property type="evidence" value="ECO:0007669"/>
    <property type="project" value="TreeGrafter"/>
</dbReference>
<dbReference type="Pfam" id="PF16073">
    <property type="entry name" value="SAT"/>
    <property type="match status" value="1"/>
</dbReference>
<dbReference type="SUPFAM" id="SSF47336">
    <property type="entry name" value="ACP-like"/>
    <property type="match status" value="1"/>
</dbReference>
<feature type="domain" description="Carrier" evidence="6">
    <location>
        <begin position="1657"/>
        <end position="1734"/>
    </location>
</feature>
<evidence type="ECO:0000256" key="2">
    <source>
        <dbReference type="ARBA" id="ARBA00022553"/>
    </source>
</evidence>
<dbReference type="InterPro" id="IPR029058">
    <property type="entry name" value="AB_hydrolase_fold"/>
</dbReference>
<dbReference type="Pfam" id="PF00698">
    <property type="entry name" value="Acyl_transf_1"/>
    <property type="match status" value="1"/>
</dbReference>
<dbReference type="GO" id="GO:0006633">
    <property type="term" value="P:fatty acid biosynthetic process"/>
    <property type="evidence" value="ECO:0007669"/>
    <property type="project" value="InterPro"/>
</dbReference>
<dbReference type="GeneID" id="70241321"/>
<dbReference type="Pfam" id="PF22621">
    <property type="entry name" value="CurL-like_PKS_C"/>
    <property type="match status" value="1"/>
</dbReference>
<dbReference type="InterPro" id="IPR009081">
    <property type="entry name" value="PP-bd_ACP"/>
</dbReference>
<dbReference type="Gene3D" id="3.30.70.3290">
    <property type="match status" value="1"/>
</dbReference>
<feature type="region of interest" description="C-terminal hotdog fold" evidence="4">
    <location>
        <begin position="1452"/>
        <end position="1603"/>
    </location>
</feature>
<comment type="caution">
    <text evidence="9">The sequence shown here is derived from an EMBL/GenBank/DDBJ whole genome shotgun (WGS) entry which is preliminary data.</text>
</comment>
<evidence type="ECO:0000259" key="8">
    <source>
        <dbReference type="PROSITE" id="PS52019"/>
    </source>
</evidence>
<dbReference type="CDD" id="cd00833">
    <property type="entry name" value="PKS"/>
    <property type="match status" value="1"/>
</dbReference>
<dbReference type="Proteomes" id="UP001201262">
    <property type="component" value="Unassembled WGS sequence"/>
</dbReference>
<feature type="compositionally biased region" description="Polar residues" evidence="5">
    <location>
        <begin position="1612"/>
        <end position="1622"/>
    </location>
</feature>
<dbReference type="InterPro" id="IPR042104">
    <property type="entry name" value="PKS_dehydratase_sf"/>
</dbReference>
<dbReference type="InterPro" id="IPR020841">
    <property type="entry name" value="PKS_Beta-ketoAc_synthase_dom"/>
</dbReference>
<dbReference type="FunFam" id="3.40.366.10:FF:000002">
    <property type="entry name" value="Probable polyketide synthase 2"/>
    <property type="match status" value="1"/>
</dbReference>
<dbReference type="InterPro" id="IPR016039">
    <property type="entry name" value="Thiolase-like"/>
</dbReference>
<feature type="region of interest" description="Disordered" evidence="5">
    <location>
        <begin position="1612"/>
        <end position="1645"/>
    </location>
</feature>
<dbReference type="SMART" id="SM00823">
    <property type="entry name" value="PKS_PP"/>
    <property type="match status" value="1"/>
</dbReference>
<feature type="active site" description="Proton acceptor; for dehydratase activity" evidence="4">
    <location>
        <position position="1325"/>
    </location>
</feature>
<dbReference type="InterPro" id="IPR001227">
    <property type="entry name" value="Ac_transferase_dom_sf"/>
</dbReference>
<keyword evidence="10" id="KW-1185">Reference proteome</keyword>
<dbReference type="GO" id="GO:0004315">
    <property type="term" value="F:3-oxoacyl-[acyl-carrier-protein] synthase activity"/>
    <property type="evidence" value="ECO:0007669"/>
    <property type="project" value="InterPro"/>
</dbReference>
<evidence type="ECO:0000256" key="1">
    <source>
        <dbReference type="ARBA" id="ARBA00022450"/>
    </source>
</evidence>
<dbReference type="EMBL" id="JAJTJA010000005">
    <property type="protein sequence ID" value="KAH8698369.1"/>
    <property type="molecule type" value="Genomic_DNA"/>
</dbReference>
<keyword evidence="1" id="KW-0596">Phosphopantetheine</keyword>
<dbReference type="InterPro" id="IPR001031">
    <property type="entry name" value="Thioesterase"/>
</dbReference>
<dbReference type="PROSITE" id="PS52004">
    <property type="entry name" value="KS3_2"/>
    <property type="match status" value="1"/>
</dbReference>
<accession>A0AAD4Q151</accession>
<dbReference type="SUPFAM" id="SSF53901">
    <property type="entry name" value="Thiolase-like"/>
    <property type="match status" value="1"/>
</dbReference>
<keyword evidence="2" id="KW-0597">Phosphoprotein</keyword>
<reference evidence="9" key="1">
    <citation type="submission" date="2021-12" db="EMBL/GenBank/DDBJ databases">
        <title>Convergent genome expansion in fungi linked to evolution of root-endophyte symbiosis.</title>
        <authorList>
            <consortium name="DOE Joint Genome Institute"/>
            <person name="Ke Y.-H."/>
            <person name="Bonito G."/>
            <person name="Liao H.-L."/>
            <person name="Looney B."/>
            <person name="Rojas-Flechas A."/>
            <person name="Nash J."/>
            <person name="Hameed K."/>
            <person name="Schadt C."/>
            <person name="Martin F."/>
            <person name="Crous P.W."/>
            <person name="Miettinen O."/>
            <person name="Magnuson J.K."/>
            <person name="Labbe J."/>
            <person name="Jacobson D."/>
            <person name="Doktycz M.J."/>
            <person name="Veneault-Fourrey C."/>
            <person name="Kuo A."/>
            <person name="Mondo S."/>
            <person name="Calhoun S."/>
            <person name="Riley R."/>
            <person name="Ohm R."/>
            <person name="LaButti K."/>
            <person name="Andreopoulos B."/>
            <person name="Pangilinan J."/>
            <person name="Nolan M."/>
            <person name="Tritt A."/>
            <person name="Clum A."/>
            <person name="Lipzen A."/>
            <person name="Daum C."/>
            <person name="Barry K."/>
            <person name="Grigoriev I.V."/>
            <person name="Vilgalys R."/>
        </authorList>
    </citation>
    <scope>NUCLEOTIDE SEQUENCE</scope>
    <source>
        <strain evidence="9">PMI_201</strain>
    </source>
</reference>
<evidence type="ECO:0000256" key="4">
    <source>
        <dbReference type="PROSITE-ProRule" id="PRU01363"/>
    </source>
</evidence>
<dbReference type="InterPro" id="IPR018201">
    <property type="entry name" value="Ketoacyl_synth_AS"/>
</dbReference>
<dbReference type="GO" id="GO:0004312">
    <property type="term" value="F:fatty acid synthase activity"/>
    <property type="evidence" value="ECO:0007669"/>
    <property type="project" value="TreeGrafter"/>
</dbReference>
<dbReference type="PANTHER" id="PTHR43775:SF37">
    <property type="entry name" value="SI:DKEY-61P9.11"/>
    <property type="match status" value="1"/>
</dbReference>
<dbReference type="PROSITE" id="PS00606">
    <property type="entry name" value="KS3_1"/>
    <property type="match status" value="1"/>
</dbReference>
<dbReference type="Gene3D" id="1.10.1200.10">
    <property type="entry name" value="ACP-like"/>
    <property type="match status" value="1"/>
</dbReference>
<feature type="domain" description="PKS/mFAS DH" evidence="8">
    <location>
        <begin position="1292"/>
        <end position="1603"/>
    </location>
</feature>
<dbReference type="InterPro" id="IPR030918">
    <property type="entry name" value="PT_fungal_PKS"/>
</dbReference>
<sequence length="2048" mass="222169">MRQEISNQEQCLLLYGDQTVEKLPAIRALVQQSQRSEIGRRFLRDACDIVQQETFQLQIERAKITQFDTLLQLAENNARSEEPSEIVATVLMNVARLGELILYAEEDPQILGSADRPTHILGFCTGEMPAAVAATARSIPELYNLSVEVLRVICRFARNIIRRSVLIDRTNGNWATTIVGLPTEHVQAILDDFHQSQKIAPLRQICIGFISVGWLTLFGPPTTVEQLFSWSRELDEASRIKTDAGGGVHMSNLPELDLDEVVGSSSVLEVPINPNAKFWSPYNCEIRSAPTLRDMLHQVVSGIAQDAIRLSETIDLVVKSLNHSPVKIVSVGYTHHLATLQKSLQRAKIPFTVMQHSNSPEDLSGPLVRGGSDLIAIVGMSGRFPGSENVQDYWKSLLDGERYIRDIPPERFNLDKWFDATGKQKNATVNRTGAFLDRPGYFDNRLFNMSPREAIQTDPLHRLFLTVSYEALEMAGYSPDATLSTNSNRIATYFGQTSDDWRDILLTQGVDIYYASGICRAFAPGRLNYHFKWGGPSYSIDAACASSVATISLACSALMARECDTALAGGGSILDSPAPFAGLSRGGFLSPERGCETFHEDADGYVRGEGVGVVVLKRLEDAIADNDNILSVIRGSARNYNKGASSITHPSAEDQQRLYQQVLSNSAVDPSSVAYVEMHGTGTQAGDSTEMSSVLSAFGHGRSKENPLVLGAVKASIGHGEAAAGVCALIKVLMMLQQRTIPPQPGMPFQMNHRFPDLGRMNVHIPSGAMPLYSADKNSKLRVFLNSFDASGGNSCLLLEEAPLKPVKGVDPRKHHVVSFSARSPYSLRGIKERYLEYLYEHPGTSLVDLAYSTTARRMHHTSVRSVFTASSIEEFTKILEEDLSKPDPSVKKGKGSPPGRNVVFAFTGQGSQYAGMAHQLWNCSTVFRGLIESIQTMATAQGLPSFVDLIAQSDLDLSETSPVNTQLAIVAVEIALAQLWISWGVKPSLVIGHSLGEYAALCISGVLTISDTVYLVGQRALTLVQSAKQNEYAMLAINGDVDTARQYLSKGTYDTCEVACLNAPKSTVVSGSLPEVKALKGELEAQGTRSTLLQVPFGFHSKQMDPILDSYESCAKGVAFSVPQIPIASTLLGDVVQDEFVISPVYLRRQTRESVNFVGAIGAAQAGGFIGNDTLFLEIGPDPVCISLIRSTLGAASVPRLLSSLRRNEDNWLTTSNSLATIYETGLYVNWPEYHREFSGCLSLLDLPTYAFDEKDFWMPYPDPDQPHAIEKTQLALPSIPAVPGFPTTTLQRVKQEAIDEGKISVTFESSTSEPHLLSAIVGHAVAGVTICSSSIFSDMALSAVRYAFERLHPGKWTDEFLTISSLNLHRPIVIANGQPSQTIEVNVKLESNTEKAQITFSSQAGDATHSVGSAKVSLRDAGNWQQNISRSLFLIRSRIDALKEAKNTTKGQRLLRPVVYRLFSNVVDYGELYQGLEEVFLDSELRDVVGQIKLPTLPSGESSGTYLYSPYLLDAIVHVAGFLANCGLRYPEDVAFLASSFEAWHILKPLSSQKAYTSYAHMEESADGNSLLGDVFVFEDNVLVTALIGVRFQKMKKMALTKILQSAAPGSTVQKGTGSQYVGEAEFESPSSSADPSTFTTPRATSVATSVTSVDEDTGIIDKFLTAVATEVGCEVSELEPDTVFADLGVDSLMAITVIASIRNETGVELPGSFFLDHQTVAEAMKELKGGGDSGVATPQFTPPDASPKVGTEPVENSVAESTIPPQPLENQNPPASESKAKPEEAPARPVSLTTKPAPALLLQGSMSSTEAPLFLLADGTGSVSSYIQLPALPGGRRIYGIESPFARDPSALVDVSVEQLVGVFVSSIRKIQPTGPYSIGGYSIGAIYAFEVSRRLLEASEAISELLLIANPAPIAAPTKLRGREITYGTLQEGGFAYANSRTKVAISGRQKQHLAAAVQALLQYEPKSLPQESRPGHLTLIIPSKGLGDAASTAETPFTAWLHANWDSSKNLGWESLVGSIDTVHKQETDCFSLLKYPEVSFHL</sequence>
<feature type="domain" description="Ketosynthase family 3 (KS3)" evidence="7">
    <location>
        <begin position="372"/>
        <end position="801"/>
    </location>
</feature>
<keyword evidence="3" id="KW-0808">Transferase</keyword>
<dbReference type="InterPro" id="IPR032088">
    <property type="entry name" value="SAT"/>
</dbReference>
<evidence type="ECO:0008006" key="11">
    <source>
        <dbReference type="Google" id="ProtNLM"/>
    </source>
</evidence>
<dbReference type="InterPro" id="IPR016036">
    <property type="entry name" value="Malonyl_transacylase_ACP-bd"/>
</dbReference>
<dbReference type="NCBIfam" id="TIGR04532">
    <property type="entry name" value="PT_fungal_PKS"/>
    <property type="match status" value="1"/>
</dbReference>
<dbReference type="Gene3D" id="3.10.129.110">
    <property type="entry name" value="Polyketide synthase dehydratase"/>
    <property type="match status" value="1"/>
</dbReference>
<evidence type="ECO:0000313" key="9">
    <source>
        <dbReference type="EMBL" id="KAH8698369.1"/>
    </source>
</evidence>
<dbReference type="InterPro" id="IPR036736">
    <property type="entry name" value="ACP-like_sf"/>
</dbReference>
<dbReference type="PROSITE" id="PS52019">
    <property type="entry name" value="PKS_MFAS_DH"/>
    <property type="match status" value="1"/>
</dbReference>
<evidence type="ECO:0000256" key="3">
    <source>
        <dbReference type="ARBA" id="ARBA00022679"/>
    </source>
</evidence>
<dbReference type="Gene3D" id="3.40.50.1820">
    <property type="entry name" value="alpha/beta hydrolase"/>
    <property type="match status" value="1"/>
</dbReference>
<dbReference type="PROSITE" id="PS50075">
    <property type="entry name" value="CARRIER"/>
    <property type="match status" value="1"/>
</dbReference>
<dbReference type="InterPro" id="IPR049551">
    <property type="entry name" value="PKS_DH_C"/>
</dbReference>
<evidence type="ECO:0000259" key="6">
    <source>
        <dbReference type="PROSITE" id="PS50075"/>
    </source>
</evidence>
<feature type="compositionally biased region" description="Polar residues" evidence="5">
    <location>
        <begin position="1631"/>
        <end position="1645"/>
    </location>
</feature>
<dbReference type="GO" id="GO:0031177">
    <property type="term" value="F:phosphopantetheine binding"/>
    <property type="evidence" value="ECO:0007669"/>
    <property type="project" value="InterPro"/>
</dbReference>
<name>A0AAD4Q151_9EURO</name>
<organism evidence="9 10">
    <name type="scientific">Talaromyces proteolyticus</name>
    <dbReference type="NCBI Taxonomy" id="1131652"/>
    <lineage>
        <taxon>Eukaryota</taxon>
        <taxon>Fungi</taxon>
        <taxon>Dikarya</taxon>
        <taxon>Ascomycota</taxon>
        <taxon>Pezizomycotina</taxon>
        <taxon>Eurotiomycetes</taxon>
        <taxon>Eurotiomycetidae</taxon>
        <taxon>Eurotiales</taxon>
        <taxon>Trichocomaceae</taxon>
        <taxon>Talaromyces</taxon>
        <taxon>Talaromyces sect. Bacilispori</taxon>
    </lineage>
</organism>
<evidence type="ECO:0000313" key="10">
    <source>
        <dbReference type="Proteomes" id="UP001201262"/>
    </source>
</evidence>
<dbReference type="Pfam" id="PF14765">
    <property type="entry name" value="PS-DH"/>
    <property type="match status" value="1"/>
</dbReference>
<dbReference type="InterPro" id="IPR006162">
    <property type="entry name" value="Ppantetheine_attach_site"/>
</dbReference>
<dbReference type="SMART" id="SM01294">
    <property type="entry name" value="PKS_PP_betabranch"/>
    <property type="match status" value="1"/>
</dbReference>
<dbReference type="PANTHER" id="PTHR43775">
    <property type="entry name" value="FATTY ACID SYNTHASE"/>
    <property type="match status" value="1"/>
</dbReference>
<dbReference type="InterPro" id="IPR049900">
    <property type="entry name" value="PKS_mFAS_DH"/>
</dbReference>
<feature type="region of interest" description="Disordered" evidence="5">
    <location>
        <begin position="1731"/>
        <end position="1795"/>
    </location>
</feature>
<dbReference type="InterPro" id="IPR020806">
    <property type="entry name" value="PKS_PP-bd"/>
</dbReference>
<dbReference type="Pfam" id="PF00109">
    <property type="entry name" value="ketoacyl-synt"/>
    <property type="match status" value="1"/>
</dbReference>